<dbReference type="PANTHER" id="PTHR10344:SF4">
    <property type="entry name" value="UMP-CMP KINASE 2, MITOCHONDRIAL"/>
    <property type="match status" value="1"/>
</dbReference>
<dbReference type="EMBL" id="CAXLJM020000027">
    <property type="protein sequence ID" value="CAL8095412.1"/>
    <property type="molecule type" value="Genomic_DNA"/>
</dbReference>
<name>A0ABP1QDQ7_9HEXA</name>
<proteinExistence type="inferred from homology"/>
<comment type="caution">
    <text evidence="5">The sequence shown here is derived from an EMBL/GenBank/DDBJ whole genome shotgun (WGS) entry which is preliminary data.</text>
</comment>
<comment type="similarity">
    <text evidence="1">Belongs to the thymidylate kinase family.</text>
</comment>
<organism evidence="5 6">
    <name type="scientific">Orchesella dallaii</name>
    <dbReference type="NCBI Taxonomy" id="48710"/>
    <lineage>
        <taxon>Eukaryota</taxon>
        <taxon>Metazoa</taxon>
        <taxon>Ecdysozoa</taxon>
        <taxon>Arthropoda</taxon>
        <taxon>Hexapoda</taxon>
        <taxon>Collembola</taxon>
        <taxon>Entomobryomorpha</taxon>
        <taxon>Entomobryoidea</taxon>
        <taxon>Orchesellidae</taxon>
        <taxon>Orchesellinae</taxon>
        <taxon>Orchesella</taxon>
    </lineage>
</organism>
<dbReference type="Proteomes" id="UP001642540">
    <property type="component" value="Unassembled WGS sequence"/>
</dbReference>
<dbReference type="InterPro" id="IPR039430">
    <property type="entry name" value="Thymidylate_kin-like_dom"/>
</dbReference>
<feature type="domain" description="Thymidylate kinase-like" evidence="4">
    <location>
        <begin position="68"/>
        <end position="245"/>
    </location>
</feature>
<gene>
    <name evidence="5" type="ORF">ODALV1_LOCUS9077</name>
</gene>
<dbReference type="InterPro" id="IPR027417">
    <property type="entry name" value="P-loop_NTPase"/>
</dbReference>
<keyword evidence="2" id="KW-0547">Nucleotide-binding</keyword>
<evidence type="ECO:0000256" key="2">
    <source>
        <dbReference type="ARBA" id="ARBA00022741"/>
    </source>
</evidence>
<keyword evidence="3" id="KW-0067">ATP-binding</keyword>
<evidence type="ECO:0000256" key="1">
    <source>
        <dbReference type="ARBA" id="ARBA00009776"/>
    </source>
</evidence>
<dbReference type="PANTHER" id="PTHR10344">
    <property type="entry name" value="THYMIDYLATE KINASE"/>
    <property type="match status" value="1"/>
</dbReference>
<evidence type="ECO:0000256" key="3">
    <source>
        <dbReference type="ARBA" id="ARBA00022840"/>
    </source>
</evidence>
<dbReference type="Gene3D" id="3.40.50.300">
    <property type="entry name" value="P-loop containing nucleotide triphosphate hydrolases"/>
    <property type="match status" value="1"/>
</dbReference>
<protein>
    <recommendedName>
        <fullName evidence="4">Thymidylate kinase-like domain-containing protein</fullName>
    </recommendedName>
</protein>
<sequence length="277" mass="31295">MKKLPIVYHSLEQVVTCLRNSEIGRTSEVNQLLKVCATGSNGILDPNSFLPRSRPISVVKPKMPIIVVEGLDGSGKTRVSTALVKRLRLDLHHTPPQRIKFLKSYFDEQEESIRRAYYSMGNYLAATDITSSQFRNGIVIDRFWPSTAAYAISHDVTLNGGKVEQSIYNWPSDLLLPDLVLFLIVSEEVRRYRHAYRNTTNTKEEQLLANNKDFRENLIHSYRSIRGPELQVIDANEDIKIVENKVCDMMLTMFPILCRSGSSSSPATRTSSTVSAS</sequence>
<evidence type="ECO:0000313" key="5">
    <source>
        <dbReference type="EMBL" id="CAL8095412.1"/>
    </source>
</evidence>
<accession>A0ABP1QDQ7</accession>
<dbReference type="SUPFAM" id="SSF52540">
    <property type="entry name" value="P-loop containing nucleoside triphosphate hydrolases"/>
    <property type="match status" value="1"/>
</dbReference>
<evidence type="ECO:0000259" key="4">
    <source>
        <dbReference type="Pfam" id="PF02223"/>
    </source>
</evidence>
<dbReference type="Pfam" id="PF02223">
    <property type="entry name" value="Thymidylate_kin"/>
    <property type="match status" value="1"/>
</dbReference>
<keyword evidence="6" id="KW-1185">Reference proteome</keyword>
<reference evidence="5 6" key="1">
    <citation type="submission" date="2024-08" db="EMBL/GenBank/DDBJ databases">
        <authorList>
            <person name="Cucini C."/>
            <person name="Frati F."/>
        </authorList>
    </citation>
    <scope>NUCLEOTIDE SEQUENCE [LARGE SCALE GENOMIC DNA]</scope>
</reference>
<evidence type="ECO:0000313" key="6">
    <source>
        <dbReference type="Proteomes" id="UP001642540"/>
    </source>
</evidence>